<dbReference type="InterPro" id="IPR016039">
    <property type="entry name" value="Thiolase-like"/>
</dbReference>
<evidence type="ECO:0000256" key="2">
    <source>
        <dbReference type="ARBA" id="ARBA00022679"/>
    </source>
</evidence>
<keyword evidence="2" id="KW-0808">Transferase</keyword>
<evidence type="ECO:0000313" key="6">
    <source>
        <dbReference type="EMBL" id="RXS66832.1"/>
    </source>
</evidence>
<protein>
    <submittedName>
        <fullName evidence="6">3-oxoacyl-ACP synthase</fullName>
    </submittedName>
</protein>
<dbReference type="Pfam" id="PF08541">
    <property type="entry name" value="ACP_syn_III_C"/>
    <property type="match status" value="1"/>
</dbReference>
<dbReference type="PANTHER" id="PTHR34069">
    <property type="entry name" value="3-OXOACYL-[ACYL-CARRIER-PROTEIN] SYNTHASE 3"/>
    <property type="match status" value="1"/>
</dbReference>
<gene>
    <name evidence="6" type="ORF">EST54_14200</name>
</gene>
<dbReference type="GO" id="GO:0044550">
    <property type="term" value="P:secondary metabolite biosynthetic process"/>
    <property type="evidence" value="ECO:0007669"/>
    <property type="project" value="TreeGrafter"/>
</dbReference>
<accession>A0A4Q1QUJ0</accession>
<dbReference type="InterPro" id="IPR013751">
    <property type="entry name" value="ACP_syn_III_N"/>
</dbReference>
<keyword evidence="1" id="KW-0963">Cytoplasm</keyword>
<evidence type="ECO:0000256" key="1">
    <source>
        <dbReference type="ARBA" id="ARBA00022490"/>
    </source>
</evidence>
<evidence type="ECO:0000313" key="7">
    <source>
        <dbReference type="Proteomes" id="UP000289482"/>
    </source>
</evidence>
<dbReference type="InterPro" id="IPR013747">
    <property type="entry name" value="ACP_syn_III_C"/>
</dbReference>
<dbReference type="EMBL" id="SDIF01000032">
    <property type="protein sequence ID" value="RXS66832.1"/>
    <property type="molecule type" value="Genomic_DNA"/>
</dbReference>
<reference evidence="6 7" key="1">
    <citation type="submission" date="2019-01" db="EMBL/GenBank/DDBJ databases">
        <title>Draft genome sequences of the type strain Streptomyces sioyaensis DSM 40032 and its novel strain, TM32, a thermotolerant antibiotics-producing actinobacterium.</title>
        <authorList>
            <person name="Nakaew N."/>
            <person name="Lumyong S."/>
            <person name="Sloan W.T."/>
            <person name="Sungthong R."/>
        </authorList>
    </citation>
    <scope>NUCLEOTIDE SEQUENCE [LARGE SCALE GENOMIC DNA]</scope>
    <source>
        <strain evidence="6 7">DSM 40032</strain>
    </source>
</reference>
<organism evidence="6 7">
    <name type="scientific">Streptomyces sioyaensis</name>
    <dbReference type="NCBI Taxonomy" id="67364"/>
    <lineage>
        <taxon>Bacteria</taxon>
        <taxon>Bacillati</taxon>
        <taxon>Actinomycetota</taxon>
        <taxon>Actinomycetes</taxon>
        <taxon>Kitasatosporales</taxon>
        <taxon>Streptomycetaceae</taxon>
        <taxon>Streptomyces</taxon>
    </lineage>
</organism>
<feature type="domain" description="Beta-ketoacyl-[acyl-carrier-protein] synthase III C-terminal" evidence="4">
    <location>
        <begin position="248"/>
        <end position="336"/>
    </location>
</feature>
<sequence length="345" mass="36864">MFMKVEDVYIDSLGAFLPEWASAEQAVADGILDAEIPQSNGLTGAHVGGDIPAMDMAVSAARTALERSKLDIEEISSHIHSSVNYQGPVGAYPPGYIMRELALENVPAQYLQQGCNGMLGALEVAIGQMTGAAEAEAVLLTSGENFTAPGADRWNDGFGQSYFFSDGGMAVLLSADEGFAQVRSLNAGVLHALEKWHRGNGPLLERDGPDPTMPERAEQFNETEMPLTEALEKITLFNLDIIHRSLVDADLNASDLAKVIPINMDGRMVEFGTMMPLGLPMSRSSFDYGKSVGHVGGADVFISLEHLVRTGELTAGDNVLLVSQGPGWICTASVVTILDLPPWSV</sequence>
<dbReference type="AlphaFoldDB" id="A0A4Q1QUJ0"/>
<dbReference type="CDD" id="cd00827">
    <property type="entry name" value="init_cond_enzymes"/>
    <property type="match status" value="1"/>
</dbReference>
<proteinExistence type="predicted"/>
<dbReference type="SUPFAM" id="SSF53901">
    <property type="entry name" value="Thiolase-like"/>
    <property type="match status" value="1"/>
</dbReference>
<dbReference type="GO" id="GO:0006633">
    <property type="term" value="P:fatty acid biosynthetic process"/>
    <property type="evidence" value="ECO:0007669"/>
    <property type="project" value="InterPro"/>
</dbReference>
<evidence type="ECO:0000259" key="5">
    <source>
        <dbReference type="Pfam" id="PF08545"/>
    </source>
</evidence>
<feature type="domain" description="Beta-ketoacyl-[acyl-carrier-protein] synthase III N-terminal" evidence="5">
    <location>
        <begin position="111"/>
        <end position="178"/>
    </location>
</feature>
<name>A0A4Q1QUJ0_9ACTN</name>
<dbReference type="PANTHER" id="PTHR34069:SF2">
    <property type="entry name" value="BETA-KETOACYL-[ACYL-CARRIER-PROTEIN] SYNTHASE III"/>
    <property type="match status" value="1"/>
</dbReference>
<comment type="caution">
    <text evidence="6">The sequence shown here is derived from an EMBL/GenBank/DDBJ whole genome shotgun (WGS) entry which is preliminary data.</text>
</comment>
<keyword evidence="7" id="KW-1185">Reference proteome</keyword>
<dbReference type="Gene3D" id="3.40.47.10">
    <property type="match status" value="2"/>
</dbReference>
<keyword evidence="3" id="KW-0012">Acyltransferase</keyword>
<evidence type="ECO:0000256" key="3">
    <source>
        <dbReference type="ARBA" id="ARBA00023315"/>
    </source>
</evidence>
<dbReference type="Proteomes" id="UP000289482">
    <property type="component" value="Unassembled WGS sequence"/>
</dbReference>
<dbReference type="GO" id="GO:0004315">
    <property type="term" value="F:3-oxoacyl-[acyl-carrier-protein] synthase activity"/>
    <property type="evidence" value="ECO:0007669"/>
    <property type="project" value="InterPro"/>
</dbReference>
<dbReference type="Pfam" id="PF08545">
    <property type="entry name" value="ACP_syn_III"/>
    <property type="match status" value="1"/>
</dbReference>
<evidence type="ECO:0000259" key="4">
    <source>
        <dbReference type="Pfam" id="PF08541"/>
    </source>
</evidence>